<dbReference type="PANTHER" id="PTHR11588">
    <property type="entry name" value="TUBULIN"/>
    <property type="match status" value="1"/>
</dbReference>
<comment type="similarity">
    <text evidence="3 13">Belongs to the tubulin family.</text>
</comment>
<dbReference type="Pfam" id="PF03953">
    <property type="entry name" value="Tubulin_C"/>
    <property type="match status" value="1"/>
</dbReference>
<keyword evidence="9" id="KW-0460">Magnesium</keyword>
<dbReference type="GO" id="GO:0007017">
    <property type="term" value="P:microtubule-based process"/>
    <property type="evidence" value="ECO:0007669"/>
    <property type="project" value="InterPro"/>
</dbReference>
<evidence type="ECO:0000256" key="3">
    <source>
        <dbReference type="ARBA" id="ARBA00009636"/>
    </source>
</evidence>
<comment type="subcellular location">
    <subcellularLocation>
        <location evidence="2">Cytoplasm</location>
        <location evidence="2">Cytoskeleton</location>
    </subcellularLocation>
</comment>
<dbReference type="GO" id="GO:0005874">
    <property type="term" value="C:microtubule"/>
    <property type="evidence" value="ECO:0007669"/>
    <property type="project" value="UniProtKB-KW"/>
</dbReference>
<dbReference type="SUPFAM" id="SSF55307">
    <property type="entry name" value="Tubulin C-terminal domain-like"/>
    <property type="match status" value="1"/>
</dbReference>
<dbReference type="Proteomes" id="UP000305067">
    <property type="component" value="Unassembled WGS sequence"/>
</dbReference>
<comment type="function">
    <text evidence="12 13">Tubulin is the major constituent of microtubules, a cylinder consisting of laterally associated linear protofilaments composed of alpha- and beta-tubulin heterodimers. Microtubules grow by the addition of GTP-tubulin dimers to the microtubule end, where a stabilizing cap forms. Below the cap, tubulin dimers are in GDP-bound state, owing to GTPase activity of alpha-tubulin.</text>
</comment>
<keyword evidence="18" id="KW-1185">Reference proteome</keyword>
<keyword evidence="6 13" id="KW-0493">Microtubule</keyword>
<dbReference type="GO" id="GO:0046872">
    <property type="term" value="F:metal ion binding"/>
    <property type="evidence" value="ECO:0007669"/>
    <property type="project" value="UniProtKB-KW"/>
</dbReference>
<dbReference type="Gene3D" id="1.10.287.600">
    <property type="entry name" value="Helix hairpin bin"/>
    <property type="match status" value="1"/>
</dbReference>
<accession>A0A5C3QUM3</accession>
<dbReference type="CDD" id="cd02187">
    <property type="entry name" value="beta_tubulin"/>
    <property type="match status" value="1"/>
</dbReference>
<dbReference type="EMBL" id="ML178823">
    <property type="protein sequence ID" value="TFL02024.1"/>
    <property type="molecule type" value="Genomic_DNA"/>
</dbReference>
<evidence type="ECO:0000256" key="9">
    <source>
        <dbReference type="ARBA" id="ARBA00022842"/>
    </source>
</evidence>
<dbReference type="PRINTS" id="PR01163">
    <property type="entry name" value="BETATUBULIN"/>
</dbReference>
<evidence type="ECO:0000256" key="2">
    <source>
        <dbReference type="ARBA" id="ARBA00004245"/>
    </source>
</evidence>
<dbReference type="AlphaFoldDB" id="A0A5C3QUM3"/>
<dbReference type="InterPro" id="IPR037103">
    <property type="entry name" value="Tubulin/FtsZ-like_C"/>
</dbReference>
<evidence type="ECO:0000256" key="5">
    <source>
        <dbReference type="ARBA" id="ARBA00022490"/>
    </source>
</evidence>
<evidence type="ECO:0000256" key="4">
    <source>
        <dbReference type="ARBA" id="ARBA00011747"/>
    </source>
</evidence>
<dbReference type="SMART" id="SM00865">
    <property type="entry name" value="Tubulin_C"/>
    <property type="match status" value="1"/>
</dbReference>
<dbReference type="GO" id="GO:0005200">
    <property type="term" value="F:structural constituent of cytoskeleton"/>
    <property type="evidence" value="ECO:0007669"/>
    <property type="project" value="InterPro"/>
</dbReference>
<dbReference type="InterPro" id="IPR002453">
    <property type="entry name" value="Beta_tubulin"/>
</dbReference>
<dbReference type="Gene3D" id="3.40.50.1440">
    <property type="entry name" value="Tubulin/FtsZ, GTPase domain"/>
    <property type="match status" value="1"/>
</dbReference>
<name>A0A5C3QUM3_9AGAR</name>
<dbReference type="InterPro" id="IPR008280">
    <property type="entry name" value="Tub_FtsZ_C"/>
</dbReference>
<dbReference type="PRINTS" id="PR01161">
    <property type="entry name" value="TUBULIN"/>
</dbReference>
<evidence type="ECO:0000313" key="18">
    <source>
        <dbReference type="Proteomes" id="UP000305067"/>
    </source>
</evidence>
<comment type="subunit">
    <text evidence="4 13">Dimer of alpha and beta chains. A typical microtubule is a hollow water-filled tube with an outer diameter of 25 nm and an inner diameter of 15 nM. Alpha-beta heterodimers associate head-to-tail to form protofilaments running lengthwise along the microtubule wall with the beta-tubulin subunit facing the microtubule plus end conferring a structural polarity. Microtubules usually have 13 protofilaments but different protofilament numbers can be found in some organisms and specialized cells.</text>
</comment>
<reference evidence="17 18" key="1">
    <citation type="journal article" date="2019" name="Nat. Ecol. Evol.">
        <title>Megaphylogeny resolves global patterns of mushroom evolution.</title>
        <authorList>
            <person name="Varga T."/>
            <person name="Krizsan K."/>
            <person name="Foldi C."/>
            <person name="Dima B."/>
            <person name="Sanchez-Garcia M."/>
            <person name="Sanchez-Ramirez S."/>
            <person name="Szollosi G.J."/>
            <person name="Szarkandi J.G."/>
            <person name="Papp V."/>
            <person name="Albert L."/>
            <person name="Andreopoulos W."/>
            <person name="Angelini C."/>
            <person name="Antonin V."/>
            <person name="Barry K.W."/>
            <person name="Bougher N.L."/>
            <person name="Buchanan P."/>
            <person name="Buyck B."/>
            <person name="Bense V."/>
            <person name="Catcheside P."/>
            <person name="Chovatia M."/>
            <person name="Cooper J."/>
            <person name="Damon W."/>
            <person name="Desjardin D."/>
            <person name="Finy P."/>
            <person name="Geml J."/>
            <person name="Haridas S."/>
            <person name="Hughes K."/>
            <person name="Justo A."/>
            <person name="Karasinski D."/>
            <person name="Kautmanova I."/>
            <person name="Kiss B."/>
            <person name="Kocsube S."/>
            <person name="Kotiranta H."/>
            <person name="LaButti K.M."/>
            <person name="Lechner B.E."/>
            <person name="Liimatainen K."/>
            <person name="Lipzen A."/>
            <person name="Lukacs Z."/>
            <person name="Mihaltcheva S."/>
            <person name="Morgado L.N."/>
            <person name="Niskanen T."/>
            <person name="Noordeloos M.E."/>
            <person name="Ohm R.A."/>
            <person name="Ortiz-Santana B."/>
            <person name="Ovrebo C."/>
            <person name="Racz N."/>
            <person name="Riley R."/>
            <person name="Savchenko A."/>
            <person name="Shiryaev A."/>
            <person name="Soop K."/>
            <person name="Spirin V."/>
            <person name="Szebenyi C."/>
            <person name="Tomsovsky M."/>
            <person name="Tulloss R.E."/>
            <person name="Uehling J."/>
            <person name="Grigoriev I.V."/>
            <person name="Vagvolgyi C."/>
            <person name="Papp T."/>
            <person name="Martin F.M."/>
            <person name="Miettinen O."/>
            <person name="Hibbett D.S."/>
            <person name="Nagy L.G."/>
        </authorList>
    </citation>
    <scope>NUCLEOTIDE SEQUENCE [LARGE SCALE GENOMIC DNA]</scope>
    <source>
        <strain evidence="17 18">CBS 309.79</strain>
    </source>
</reference>
<evidence type="ECO:0000256" key="11">
    <source>
        <dbReference type="ARBA" id="ARBA00023212"/>
    </source>
</evidence>
<dbReference type="InterPro" id="IPR023123">
    <property type="entry name" value="Tubulin_C"/>
</dbReference>
<dbReference type="FunFam" id="3.30.1330.20:FF:000009">
    <property type="entry name" value="Tubulin beta chain"/>
    <property type="match status" value="1"/>
</dbReference>
<comment type="cofactor">
    <cofactor evidence="1">
        <name>Mg(2+)</name>
        <dbReference type="ChEBI" id="CHEBI:18420"/>
    </cofactor>
</comment>
<dbReference type="PROSITE" id="PS00227">
    <property type="entry name" value="TUBULIN"/>
    <property type="match status" value="1"/>
</dbReference>
<dbReference type="InterPro" id="IPR003008">
    <property type="entry name" value="Tubulin_FtsZ_GTPase"/>
</dbReference>
<protein>
    <recommendedName>
        <fullName evidence="13">Tubulin beta chain</fullName>
    </recommendedName>
</protein>
<feature type="region of interest" description="Disordered" evidence="14">
    <location>
        <begin position="451"/>
        <end position="502"/>
    </location>
</feature>
<evidence type="ECO:0000313" key="17">
    <source>
        <dbReference type="EMBL" id="TFL02024.1"/>
    </source>
</evidence>
<dbReference type="SUPFAM" id="SSF52490">
    <property type="entry name" value="Tubulin nucleotide-binding domain-like"/>
    <property type="match status" value="1"/>
</dbReference>
<evidence type="ECO:0000256" key="7">
    <source>
        <dbReference type="ARBA" id="ARBA00022723"/>
    </source>
</evidence>
<dbReference type="OrthoDB" id="1662883at2759"/>
<organism evidence="17 18">
    <name type="scientific">Pterulicium gracile</name>
    <dbReference type="NCBI Taxonomy" id="1884261"/>
    <lineage>
        <taxon>Eukaryota</taxon>
        <taxon>Fungi</taxon>
        <taxon>Dikarya</taxon>
        <taxon>Basidiomycota</taxon>
        <taxon>Agaricomycotina</taxon>
        <taxon>Agaricomycetes</taxon>
        <taxon>Agaricomycetidae</taxon>
        <taxon>Agaricales</taxon>
        <taxon>Pleurotineae</taxon>
        <taxon>Pterulaceae</taxon>
        <taxon>Pterulicium</taxon>
    </lineage>
</organism>
<dbReference type="Gene3D" id="3.30.1330.20">
    <property type="entry name" value="Tubulin/FtsZ, C-terminal domain"/>
    <property type="match status" value="1"/>
</dbReference>
<dbReference type="InterPro" id="IPR017975">
    <property type="entry name" value="Tubulin_CS"/>
</dbReference>
<dbReference type="SMART" id="SM00864">
    <property type="entry name" value="Tubulin"/>
    <property type="match status" value="1"/>
</dbReference>
<keyword evidence="8 13" id="KW-0547">Nucleotide-binding</keyword>
<evidence type="ECO:0000256" key="13">
    <source>
        <dbReference type="RuleBase" id="RU000352"/>
    </source>
</evidence>
<dbReference type="GO" id="GO:0005525">
    <property type="term" value="F:GTP binding"/>
    <property type="evidence" value="ECO:0007669"/>
    <property type="project" value="UniProtKB-UniRule"/>
</dbReference>
<dbReference type="GO" id="GO:0003924">
    <property type="term" value="F:GTPase activity"/>
    <property type="evidence" value="ECO:0007669"/>
    <property type="project" value="InterPro"/>
</dbReference>
<feature type="domain" description="Tubulin/FtsZ GTPase" evidence="15">
    <location>
        <begin position="49"/>
        <end position="247"/>
    </location>
</feature>
<evidence type="ECO:0000256" key="14">
    <source>
        <dbReference type="SAM" id="MobiDB-lite"/>
    </source>
</evidence>
<feature type="domain" description="Tubulin/FtsZ 2-layer sandwich" evidence="16">
    <location>
        <begin position="249"/>
        <end position="386"/>
    </location>
</feature>
<keyword evidence="10 13" id="KW-0342">GTP-binding</keyword>
<gene>
    <name evidence="17" type="ORF">BDV98DRAFT_566547</name>
</gene>
<dbReference type="FunFam" id="1.10.287.600:FF:000013">
    <property type="entry name" value="Tubulin beta chain"/>
    <property type="match status" value="1"/>
</dbReference>
<evidence type="ECO:0000256" key="12">
    <source>
        <dbReference type="ARBA" id="ARBA00034296"/>
    </source>
</evidence>
<evidence type="ECO:0000256" key="6">
    <source>
        <dbReference type="ARBA" id="ARBA00022701"/>
    </source>
</evidence>
<evidence type="ECO:0000256" key="1">
    <source>
        <dbReference type="ARBA" id="ARBA00001946"/>
    </source>
</evidence>
<keyword evidence="11" id="KW-0206">Cytoskeleton</keyword>
<keyword evidence="7" id="KW-0479">Metal-binding</keyword>
<keyword evidence="5" id="KW-0963">Cytoplasm</keyword>
<dbReference type="InterPro" id="IPR036525">
    <property type="entry name" value="Tubulin/FtsZ_GTPase_sf"/>
</dbReference>
<proteinExistence type="inferred from homology"/>
<dbReference type="Pfam" id="PF00091">
    <property type="entry name" value="Tubulin"/>
    <property type="match status" value="1"/>
</dbReference>
<sequence length="502" mass="55315">MVREIINLSVGQAGNQVGENFWKEALPEHGIDFSGTYTGKNPDVELAEVGVYLTEISSSSRYVPRSVQVDLENTVIQALRNGPMGSLFRPDSYLCNVNGAGNNWAKGFYTEGAELIDSILEVVRKQAEDCDCFQGFQIIHSLGGGTGAGLGSLLLSKLREEYPDRMLSTFSIFPSPKVSETVVEPYNAMLSIHQLLDSSDMTVCIDNEALYEVANKALRIPTPTFDTLNGMISKVMCGVSTSLRFPGQLNGDMRKLAMNLIPFPRLHFLMPSYAPLADMKSRNFHSFKTSDLASSLFEKRNSLVACDPRFGRYLAMATIFRGNASSYDAEKAVQDIQRKDSSRFVEWIPDNVSVSLCSVPPVGLPQAAVALGNSTAIQEVFRRNLDQFTAMFKRRAFLHWYTDEGMDQMEFTEAESNCYDLIAEYQQYQEATADSIYDEYEESQSGYASESVAGHEFGGGGGSVVAASESEDSRVGGLQLEFDSDRDAPSAGEDEGGSYQYQ</sequence>
<dbReference type="InterPro" id="IPR000217">
    <property type="entry name" value="Tubulin"/>
</dbReference>
<evidence type="ECO:0000256" key="10">
    <source>
        <dbReference type="ARBA" id="ARBA00023134"/>
    </source>
</evidence>
<evidence type="ECO:0000256" key="8">
    <source>
        <dbReference type="ARBA" id="ARBA00022741"/>
    </source>
</evidence>
<evidence type="ECO:0000259" key="16">
    <source>
        <dbReference type="SMART" id="SM00865"/>
    </source>
</evidence>
<evidence type="ECO:0000259" key="15">
    <source>
        <dbReference type="SMART" id="SM00864"/>
    </source>
</evidence>
<dbReference type="STRING" id="1884261.A0A5C3QUM3"/>
<dbReference type="InterPro" id="IPR018316">
    <property type="entry name" value="Tubulin/FtsZ_2-layer-sand-dom"/>
</dbReference>